<evidence type="ECO:0000313" key="3">
    <source>
        <dbReference type="EMBL" id="KAK3189941.1"/>
    </source>
</evidence>
<feature type="region of interest" description="Disordered" evidence="1">
    <location>
        <begin position="43"/>
        <end position="106"/>
    </location>
</feature>
<feature type="compositionally biased region" description="Polar residues" evidence="1">
    <location>
        <begin position="97"/>
        <end position="106"/>
    </location>
</feature>
<organism evidence="3 4">
    <name type="scientific">Dipteronia sinensis</name>
    <dbReference type="NCBI Taxonomy" id="43782"/>
    <lineage>
        <taxon>Eukaryota</taxon>
        <taxon>Viridiplantae</taxon>
        <taxon>Streptophyta</taxon>
        <taxon>Embryophyta</taxon>
        <taxon>Tracheophyta</taxon>
        <taxon>Spermatophyta</taxon>
        <taxon>Magnoliopsida</taxon>
        <taxon>eudicotyledons</taxon>
        <taxon>Gunneridae</taxon>
        <taxon>Pentapetalae</taxon>
        <taxon>rosids</taxon>
        <taxon>malvids</taxon>
        <taxon>Sapindales</taxon>
        <taxon>Sapindaceae</taxon>
        <taxon>Hippocastanoideae</taxon>
        <taxon>Acereae</taxon>
        <taxon>Dipteronia</taxon>
    </lineage>
</organism>
<evidence type="ECO:0000256" key="2">
    <source>
        <dbReference type="SAM" id="SignalP"/>
    </source>
</evidence>
<keyword evidence="2" id="KW-0732">Signal</keyword>
<evidence type="ECO:0000313" key="4">
    <source>
        <dbReference type="Proteomes" id="UP001281410"/>
    </source>
</evidence>
<name>A0AAE0DVJ4_9ROSI</name>
<feature type="chain" id="PRO_5042290391" description="Encoded peptide" evidence="2">
    <location>
        <begin position="20"/>
        <end position="106"/>
    </location>
</feature>
<dbReference type="EMBL" id="JANJYJ010000009">
    <property type="protein sequence ID" value="KAK3189941.1"/>
    <property type="molecule type" value="Genomic_DNA"/>
</dbReference>
<gene>
    <name evidence="3" type="ORF">Dsin_029502</name>
</gene>
<accession>A0AAE0DVJ4</accession>
<dbReference type="AlphaFoldDB" id="A0AAE0DVJ4"/>
<dbReference type="Proteomes" id="UP001281410">
    <property type="component" value="Unassembled WGS sequence"/>
</dbReference>
<keyword evidence="4" id="KW-1185">Reference proteome</keyword>
<reference evidence="3" key="1">
    <citation type="journal article" date="2023" name="Plant J.">
        <title>Genome sequences and population genomics provide insights into the demographic history, inbreeding, and mutation load of two 'living fossil' tree species of Dipteronia.</title>
        <authorList>
            <person name="Feng Y."/>
            <person name="Comes H.P."/>
            <person name="Chen J."/>
            <person name="Zhu S."/>
            <person name="Lu R."/>
            <person name="Zhang X."/>
            <person name="Li P."/>
            <person name="Qiu J."/>
            <person name="Olsen K.M."/>
            <person name="Qiu Y."/>
        </authorList>
    </citation>
    <scope>NUCLEOTIDE SEQUENCE</scope>
    <source>
        <strain evidence="3">NBL</strain>
    </source>
</reference>
<comment type="caution">
    <text evidence="3">The sequence shown here is derived from an EMBL/GenBank/DDBJ whole genome shotgun (WGS) entry which is preliminary data.</text>
</comment>
<evidence type="ECO:0008006" key="5">
    <source>
        <dbReference type="Google" id="ProtNLM"/>
    </source>
</evidence>
<proteinExistence type="predicted"/>
<evidence type="ECO:0000256" key="1">
    <source>
        <dbReference type="SAM" id="MobiDB-lite"/>
    </source>
</evidence>
<protein>
    <recommendedName>
        <fullName evidence="5">Encoded peptide</fullName>
    </recommendedName>
</protein>
<sequence length="106" mass="11701">MKHFPCVSLLLLLFITSNAIRTKVGEPINNSVAEEKELYNVDYSPTQSDSPINNPLAAEEEEVTMDYSSPSANHLPSAEEEELNVDYTPAHGHPPHNNLSNGGRRV</sequence>
<feature type="signal peptide" evidence="2">
    <location>
        <begin position="1"/>
        <end position="19"/>
    </location>
</feature>
<feature type="compositionally biased region" description="Polar residues" evidence="1">
    <location>
        <begin position="43"/>
        <end position="53"/>
    </location>
</feature>